<name>X1D5V0_9ZZZZ</name>
<evidence type="ECO:0000313" key="2">
    <source>
        <dbReference type="EMBL" id="GAH03660.1"/>
    </source>
</evidence>
<evidence type="ECO:0000259" key="1">
    <source>
        <dbReference type="Pfam" id="PF00884"/>
    </source>
</evidence>
<feature type="non-terminal residue" evidence="2">
    <location>
        <position position="267"/>
    </location>
</feature>
<reference evidence="2" key="1">
    <citation type="journal article" date="2014" name="Front. Microbiol.">
        <title>High frequency of phylogenetically diverse reductive dehalogenase-homologous genes in deep subseafloor sedimentary metagenomes.</title>
        <authorList>
            <person name="Kawai M."/>
            <person name="Futagami T."/>
            <person name="Toyoda A."/>
            <person name="Takaki Y."/>
            <person name="Nishi S."/>
            <person name="Hori S."/>
            <person name="Arai W."/>
            <person name="Tsubouchi T."/>
            <person name="Morono Y."/>
            <person name="Uchiyama I."/>
            <person name="Ito T."/>
            <person name="Fujiyama A."/>
            <person name="Inagaki F."/>
            <person name="Takami H."/>
        </authorList>
    </citation>
    <scope>NUCLEOTIDE SEQUENCE</scope>
    <source>
        <strain evidence="2">Expedition CK06-06</strain>
    </source>
</reference>
<dbReference type="Pfam" id="PF00884">
    <property type="entry name" value="Sulfatase"/>
    <property type="match status" value="1"/>
</dbReference>
<comment type="caution">
    <text evidence="2">The sequence shown here is derived from an EMBL/GenBank/DDBJ whole genome shotgun (WGS) entry which is preliminary data.</text>
</comment>
<sequence>MWTGQHTPFTQMIDNTNLAWIEDMRADPESLPTIGHMLRDLGYYTAYKGKWHESEFPAGDSTDAMEPFGFSDFQEWGDAYGAPLDGLNKDPLTAAEAVGWLQDRAPNISDSQPWFLAVNFINPHDIMYFDTDDEEMVQVRGMFPIFGAPDTPLYRQQWPTTLPASFFDDLSGQPQAVRNYKVSGDGMYGRIPMDRRDMWHNHVNYYINCMIDVDQHIGSVLDALEESGRDANTIIIFTSDHCICSNPSWFIWVNDNQRHIYRFLEGH</sequence>
<gene>
    <name evidence="2" type="ORF">S01H4_40006</name>
</gene>
<dbReference type="InterPro" id="IPR000917">
    <property type="entry name" value="Sulfatase_N"/>
</dbReference>
<dbReference type="GO" id="GO:0015024">
    <property type="term" value="F:glucuronate-2-sulfatase activity"/>
    <property type="evidence" value="ECO:0007669"/>
    <property type="project" value="TreeGrafter"/>
</dbReference>
<dbReference type="Gene3D" id="3.40.720.10">
    <property type="entry name" value="Alkaline Phosphatase, subunit A"/>
    <property type="match status" value="1"/>
</dbReference>
<dbReference type="InterPro" id="IPR017850">
    <property type="entry name" value="Alkaline_phosphatase_core_sf"/>
</dbReference>
<dbReference type="AlphaFoldDB" id="X1D5V0"/>
<dbReference type="PANTHER" id="PTHR46615:SF1">
    <property type="entry name" value="ARYLSULFATASE K"/>
    <property type="match status" value="1"/>
</dbReference>
<dbReference type="GO" id="GO:0004065">
    <property type="term" value="F:arylsulfatase activity"/>
    <property type="evidence" value="ECO:0007669"/>
    <property type="project" value="TreeGrafter"/>
</dbReference>
<protein>
    <recommendedName>
        <fullName evidence="1">Sulfatase N-terminal domain-containing protein</fullName>
    </recommendedName>
</protein>
<organism evidence="2">
    <name type="scientific">marine sediment metagenome</name>
    <dbReference type="NCBI Taxonomy" id="412755"/>
    <lineage>
        <taxon>unclassified sequences</taxon>
        <taxon>metagenomes</taxon>
        <taxon>ecological metagenomes</taxon>
    </lineage>
</organism>
<dbReference type="PANTHER" id="PTHR46615">
    <property type="entry name" value="ARYLSULFATASE K"/>
    <property type="match status" value="1"/>
</dbReference>
<dbReference type="EMBL" id="BART01021744">
    <property type="protein sequence ID" value="GAH03660.1"/>
    <property type="molecule type" value="Genomic_DNA"/>
</dbReference>
<dbReference type="SUPFAM" id="SSF53649">
    <property type="entry name" value="Alkaline phosphatase-like"/>
    <property type="match status" value="1"/>
</dbReference>
<dbReference type="InterPro" id="IPR051849">
    <property type="entry name" value="GAG-degrading_sulfatase"/>
</dbReference>
<accession>X1D5V0</accession>
<proteinExistence type="predicted"/>
<feature type="domain" description="Sulfatase N-terminal" evidence="1">
    <location>
        <begin position="1"/>
        <end position="243"/>
    </location>
</feature>